<feature type="region of interest" description="Disordered" evidence="1">
    <location>
        <begin position="110"/>
        <end position="140"/>
    </location>
</feature>
<dbReference type="Proteomes" id="UP001642360">
    <property type="component" value="Unassembled WGS sequence"/>
</dbReference>
<keyword evidence="3" id="KW-1185">Reference proteome</keyword>
<sequence length="189" mass="21026">MATWSSRAGELFIKLLVIEVEKENLNCTNIKGKTWNKLVIVMTEKMGCTYTVPNLKGKNQPCDDLGRCLGAIYCAIGILACASTQVPPIVMRRELAEEFINGQKRSSASLDNDLEGPFHPPHKKNASSLRQKKESKSSKMDNAIDAWAAFSMARMEKYKLSGHNDTVNDAYNNDTYMNVLEGMEDVGSQ</sequence>
<accession>A0ABC8QVZ8</accession>
<name>A0ABC8QVZ8_9AQUA</name>
<protein>
    <submittedName>
        <fullName evidence="2">Uncharacterized protein</fullName>
    </submittedName>
</protein>
<evidence type="ECO:0000313" key="2">
    <source>
        <dbReference type="EMBL" id="CAK9136924.1"/>
    </source>
</evidence>
<gene>
    <name evidence="2" type="ORF">ILEXP_LOCUS3931</name>
</gene>
<evidence type="ECO:0000313" key="3">
    <source>
        <dbReference type="Proteomes" id="UP001642360"/>
    </source>
</evidence>
<reference evidence="2 3" key="1">
    <citation type="submission" date="2024-02" db="EMBL/GenBank/DDBJ databases">
        <authorList>
            <person name="Vignale AGUSTIN F."/>
            <person name="Sosa J E."/>
            <person name="Modenutti C."/>
        </authorList>
    </citation>
    <scope>NUCLEOTIDE SEQUENCE [LARGE SCALE GENOMIC DNA]</scope>
</reference>
<proteinExistence type="predicted"/>
<dbReference type="EMBL" id="CAUOFW020000787">
    <property type="protein sequence ID" value="CAK9136924.1"/>
    <property type="molecule type" value="Genomic_DNA"/>
</dbReference>
<dbReference type="AlphaFoldDB" id="A0ABC8QVZ8"/>
<comment type="caution">
    <text evidence="2">The sequence shown here is derived from an EMBL/GenBank/DDBJ whole genome shotgun (WGS) entry which is preliminary data.</text>
</comment>
<organism evidence="2 3">
    <name type="scientific">Ilex paraguariensis</name>
    <name type="common">yerba mate</name>
    <dbReference type="NCBI Taxonomy" id="185542"/>
    <lineage>
        <taxon>Eukaryota</taxon>
        <taxon>Viridiplantae</taxon>
        <taxon>Streptophyta</taxon>
        <taxon>Embryophyta</taxon>
        <taxon>Tracheophyta</taxon>
        <taxon>Spermatophyta</taxon>
        <taxon>Magnoliopsida</taxon>
        <taxon>eudicotyledons</taxon>
        <taxon>Gunneridae</taxon>
        <taxon>Pentapetalae</taxon>
        <taxon>asterids</taxon>
        <taxon>campanulids</taxon>
        <taxon>Aquifoliales</taxon>
        <taxon>Aquifoliaceae</taxon>
        <taxon>Ilex</taxon>
    </lineage>
</organism>
<evidence type="ECO:0000256" key="1">
    <source>
        <dbReference type="SAM" id="MobiDB-lite"/>
    </source>
</evidence>